<dbReference type="Gene3D" id="3.60.20.30">
    <property type="entry name" value="(Glycosyl)asparaginase"/>
    <property type="match status" value="1"/>
</dbReference>
<evidence type="ECO:0000256" key="3">
    <source>
        <dbReference type="PIRSR" id="PIRSR600246-3"/>
    </source>
</evidence>
<sequence length="350" mass="37417">MTGFVGVHIGAGQHSRALEKKYEQLCQQASKHGVDVLARGGSAVDAAIGATMLLEDSPLTNAGFGSNLSWDGKVECDASMMDGAHLMFGACGAVAGVKNPVLLARHICDQQRVPLSLGRIAPCLLAGEGAHRYAIEHNIATLDPDSLISDKALKTYKHCKKKLNRYHEHLEKKRKYETEFPNELQTQMDTVGAVCVDIAGNIAAACSSGGVLMKRAGRIGQAAIQGAGCWADSTVGVVSTGCGEHLMATSLAREAARNIHASQCPTSALRTTFEDHFLGSPLLSKFNEKLAGLLVVQVKYGRGEMLYAHTTDSMCIGYMATNNKKPKSRMSRLPEGCKHGFSLKLEGVSF</sequence>
<evidence type="ECO:0000256" key="2">
    <source>
        <dbReference type="PIRSR" id="PIRSR600246-1"/>
    </source>
</evidence>
<evidence type="ECO:0000256" key="1">
    <source>
        <dbReference type="ARBA" id="ARBA00010872"/>
    </source>
</evidence>
<dbReference type="SUPFAM" id="SSF56235">
    <property type="entry name" value="N-terminal nucleophile aminohydrolases (Ntn hydrolases)"/>
    <property type="match status" value="1"/>
</dbReference>
<dbReference type="InterPro" id="IPR037464">
    <property type="entry name" value="Taspase1"/>
</dbReference>
<reference evidence="4" key="1">
    <citation type="submission" date="2015-11" db="EMBL/GenBank/DDBJ databases">
        <title>De novo transcriptome assembly of four potential Pierce s Disease insect vectors from Arizona vineyards.</title>
        <authorList>
            <person name="Tassone E.E."/>
        </authorList>
    </citation>
    <scope>NUCLEOTIDE SEQUENCE</scope>
</reference>
<dbReference type="PANTHER" id="PTHR10188">
    <property type="entry name" value="L-ASPARAGINASE"/>
    <property type="match status" value="1"/>
</dbReference>
<dbReference type="Pfam" id="PF01112">
    <property type="entry name" value="Asparaginase_2"/>
    <property type="match status" value="1"/>
</dbReference>
<name>A0A1B6KDN8_9HEMI</name>
<dbReference type="GO" id="GO:0005737">
    <property type="term" value="C:cytoplasm"/>
    <property type="evidence" value="ECO:0007669"/>
    <property type="project" value="TreeGrafter"/>
</dbReference>
<dbReference type="CDD" id="cd04514">
    <property type="entry name" value="Taspase1_like"/>
    <property type="match status" value="1"/>
</dbReference>
<feature type="active site" description="Nucleophile" evidence="2">
    <location>
        <position position="190"/>
    </location>
</feature>
<dbReference type="GO" id="GO:0004298">
    <property type="term" value="F:threonine-type endopeptidase activity"/>
    <property type="evidence" value="ECO:0007669"/>
    <property type="project" value="InterPro"/>
</dbReference>
<evidence type="ECO:0000313" key="4">
    <source>
        <dbReference type="EMBL" id="JAT09570.1"/>
    </source>
</evidence>
<dbReference type="AlphaFoldDB" id="A0A1B6KDN8"/>
<feature type="site" description="Cleavage; by autolysis" evidence="3">
    <location>
        <begin position="189"/>
        <end position="190"/>
    </location>
</feature>
<gene>
    <name evidence="4" type="ORF">g.7627</name>
</gene>
<dbReference type="InterPro" id="IPR000246">
    <property type="entry name" value="Peptidase_T2"/>
</dbReference>
<protein>
    <recommendedName>
        <fullName evidence="5">Threonine aspartase 1</fullName>
    </recommendedName>
</protein>
<dbReference type="InterPro" id="IPR029055">
    <property type="entry name" value="Ntn_hydrolases_N"/>
</dbReference>
<proteinExistence type="inferred from homology"/>
<comment type="similarity">
    <text evidence="1">Belongs to the Ntn-hydrolase family.</text>
</comment>
<dbReference type="EMBL" id="GEBQ01030407">
    <property type="protein sequence ID" value="JAT09570.1"/>
    <property type="molecule type" value="Transcribed_RNA"/>
</dbReference>
<evidence type="ECO:0008006" key="5">
    <source>
        <dbReference type="Google" id="ProtNLM"/>
    </source>
</evidence>
<dbReference type="PANTHER" id="PTHR10188:SF8">
    <property type="entry name" value="THREONINE ASPARTASE 1"/>
    <property type="match status" value="1"/>
</dbReference>
<organism evidence="4">
    <name type="scientific">Graphocephala atropunctata</name>
    <dbReference type="NCBI Taxonomy" id="36148"/>
    <lineage>
        <taxon>Eukaryota</taxon>
        <taxon>Metazoa</taxon>
        <taxon>Ecdysozoa</taxon>
        <taxon>Arthropoda</taxon>
        <taxon>Hexapoda</taxon>
        <taxon>Insecta</taxon>
        <taxon>Pterygota</taxon>
        <taxon>Neoptera</taxon>
        <taxon>Paraneoptera</taxon>
        <taxon>Hemiptera</taxon>
        <taxon>Auchenorrhyncha</taxon>
        <taxon>Membracoidea</taxon>
        <taxon>Cicadellidae</taxon>
        <taxon>Cicadellinae</taxon>
        <taxon>Cicadellini</taxon>
        <taxon>Graphocephala</taxon>
    </lineage>
</organism>
<accession>A0A1B6KDN8</accession>
<dbReference type="GO" id="GO:0051604">
    <property type="term" value="P:protein maturation"/>
    <property type="evidence" value="ECO:0007669"/>
    <property type="project" value="TreeGrafter"/>
</dbReference>